<organism evidence="2 3">
    <name type="scientific">Clostridium cadaveris</name>
    <dbReference type="NCBI Taxonomy" id="1529"/>
    <lineage>
        <taxon>Bacteria</taxon>
        <taxon>Bacillati</taxon>
        <taxon>Bacillota</taxon>
        <taxon>Clostridia</taxon>
        <taxon>Eubacteriales</taxon>
        <taxon>Clostridiaceae</taxon>
        <taxon>Clostridium</taxon>
    </lineage>
</organism>
<dbReference type="Gene3D" id="3.40.33.10">
    <property type="entry name" value="CAP"/>
    <property type="match status" value="1"/>
</dbReference>
<comment type="caution">
    <text evidence="2">The sequence shown here is derived from an EMBL/GenBank/DDBJ whole genome shotgun (WGS) entry which is preliminary data.</text>
</comment>
<dbReference type="AlphaFoldDB" id="A0A316MD50"/>
<feature type="region of interest" description="Disordered" evidence="1">
    <location>
        <begin position="120"/>
        <end position="194"/>
    </location>
</feature>
<sequence length="315" mass="34275">MKKLKINDMLKNKKVLAVSALVVGVIAVGIVGTIYSKNKDSVAVEKKSESGKIDVAKEEKKAENADIVLTEDENGNLVATDKEGKIVAEGEEVAKLVEEKKSKGETIVAKTENGSVISVDKVEGNKVTSSSGETVKPTPEPPVADNPKPTPQPEPSPEPQPKSEEPSKPEPIPPTPAPEPTPNPPAPQPEPPKRTWQYMADMSRETFNLMNQFRQQNGVAALKWSDVEHTKAKKQCEDNAQKSISNHGFDQISLLRGGSGMNITSSMFIRQWEKSPSHRESMLDKRNIEGAVAVYKDSDGVCYVVASFADGFGWD</sequence>
<evidence type="ECO:0000256" key="1">
    <source>
        <dbReference type="SAM" id="MobiDB-lite"/>
    </source>
</evidence>
<dbReference type="SUPFAM" id="SSF55797">
    <property type="entry name" value="PR-1-like"/>
    <property type="match status" value="1"/>
</dbReference>
<reference evidence="2 3" key="1">
    <citation type="submission" date="2018-03" db="EMBL/GenBank/DDBJ databases">
        <title>The uncultured portion of the human microbiome is neutrally assembled.</title>
        <authorList>
            <person name="Jeraldo P."/>
            <person name="Boardman L."/>
            <person name="White B.A."/>
            <person name="Nelson H."/>
            <person name="Goldenfeld N."/>
            <person name="Chia N."/>
        </authorList>
    </citation>
    <scope>NUCLEOTIDE SEQUENCE [LARGE SCALE GENOMIC DNA]</scope>
    <source>
        <strain evidence="2">CIM:MAG 903</strain>
    </source>
</reference>
<dbReference type="InterPro" id="IPR035940">
    <property type="entry name" value="CAP_sf"/>
</dbReference>
<dbReference type="Proteomes" id="UP000246114">
    <property type="component" value="Unassembled WGS sequence"/>
</dbReference>
<protein>
    <submittedName>
        <fullName evidence="2">Uncharacterized protein</fullName>
    </submittedName>
</protein>
<accession>A0A316MD50</accession>
<proteinExistence type="predicted"/>
<dbReference type="Pfam" id="PF00188">
    <property type="entry name" value="CAP"/>
    <property type="match status" value="1"/>
</dbReference>
<evidence type="ECO:0000313" key="2">
    <source>
        <dbReference type="EMBL" id="PWL55035.1"/>
    </source>
</evidence>
<dbReference type="EMBL" id="QAMZ01000014">
    <property type="protein sequence ID" value="PWL55035.1"/>
    <property type="molecule type" value="Genomic_DNA"/>
</dbReference>
<dbReference type="InterPro" id="IPR014044">
    <property type="entry name" value="CAP_dom"/>
</dbReference>
<dbReference type="CDD" id="cd05379">
    <property type="entry name" value="CAP_bacterial"/>
    <property type="match status" value="1"/>
</dbReference>
<feature type="compositionally biased region" description="Pro residues" evidence="1">
    <location>
        <begin position="138"/>
        <end position="160"/>
    </location>
</feature>
<gene>
    <name evidence="2" type="ORF">DBY38_02720</name>
</gene>
<name>A0A316MD50_9CLOT</name>
<feature type="compositionally biased region" description="Pro residues" evidence="1">
    <location>
        <begin position="169"/>
        <end position="190"/>
    </location>
</feature>
<evidence type="ECO:0000313" key="3">
    <source>
        <dbReference type="Proteomes" id="UP000246114"/>
    </source>
</evidence>
<dbReference type="RefSeq" id="WP_168972463.1">
    <property type="nucleotide sequence ID" value="NZ_JABAGG010000023.1"/>
</dbReference>